<evidence type="ECO:0000313" key="3">
    <source>
        <dbReference type="Proteomes" id="UP001281003"/>
    </source>
</evidence>
<sequence length="133" mass="16466">MVRKRYRISRSFGAEFEGKYRNLLSDYEVYRNLKRYIYVNWGIKGGNYNYKEKKKRKLKKKVRWNVKVVREFKKYVIYTGVIRSSIIGIIIRLYIRLIYIRLGKYIIYIINRYIIYIKVGALYMRLVHILYIR</sequence>
<dbReference type="Proteomes" id="UP001281003">
    <property type="component" value="Unassembled WGS sequence"/>
</dbReference>
<feature type="transmembrane region" description="Helical" evidence="1">
    <location>
        <begin position="75"/>
        <end position="99"/>
    </location>
</feature>
<proteinExistence type="predicted"/>
<keyword evidence="3" id="KW-1185">Reference proteome</keyword>
<feature type="transmembrane region" description="Helical" evidence="1">
    <location>
        <begin position="105"/>
        <end position="124"/>
    </location>
</feature>
<dbReference type="AlphaFoldDB" id="A0AAE0UFN7"/>
<gene>
    <name evidence="2" type="ORF">B0T20DRAFT_388144</name>
</gene>
<organism evidence="2 3">
    <name type="scientific">Sordaria brevicollis</name>
    <dbReference type="NCBI Taxonomy" id="83679"/>
    <lineage>
        <taxon>Eukaryota</taxon>
        <taxon>Fungi</taxon>
        <taxon>Dikarya</taxon>
        <taxon>Ascomycota</taxon>
        <taxon>Pezizomycotina</taxon>
        <taxon>Sordariomycetes</taxon>
        <taxon>Sordariomycetidae</taxon>
        <taxon>Sordariales</taxon>
        <taxon>Sordariaceae</taxon>
        <taxon>Sordaria</taxon>
    </lineage>
</organism>
<reference evidence="2" key="1">
    <citation type="journal article" date="2023" name="Mol. Phylogenet. Evol.">
        <title>Genome-scale phylogeny and comparative genomics of the fungal order Sordariales.</title>
        <authorList>
            <person name="Hensen N."/>
            <person name="Bonometti L."/>
            <person name="Westerberg I."/>
            <person name="Brannstrom I.O."/>
            <person name="Guillou S."/>
            <person name="Cros-Aarteil S."/>
            <person name="Calhoun S."/>
            <person name="Haridas S."/>
            <person name="Kuo A."/>
            <person name="Mondo S."/>
            <person name="Pangilinan J."/>
            <person name="Riley R."/>
            <person name="LaButti K."/>
            <person name="Andreopoulos B."/>
            <person name="Lipzen A."/>
            <person name="Chen C."/>
            <person name="Yan M."/>
            <person name="Daum C."/>
            <person name="Ng V."/>
            <person name="Clum A."/>
            <person name="Steindorff A."/>
            <person name="Ohm R.A."/>
            <person name="Martin F."/>
            <person name="Silar P."/>
            <person name="Natvig D.O."/>
            <person name="Lalanne C."/>
            <person name="Gautier V."/>
            <person name="Ament-Velasquez S.L."/>
            <person name="Kruys A."/>
            <person name="Hutchinson M.I."/>
            <person name="Powell A.J."/>
            <person name="Barry K."/>
            <person name="Miller A.N."/>
            <person name="Grigoriev I.V."/>
            <person name="Debuchy R."/>
            <person name="Gladieux P."/>
            <person name="Hiltunen Thoren M."/>
            <person name="Johannesson H."/>
        </authorList>
    </citation>
    <scope>NUCLEOTIDE SEQUENCE</scope>
    <source>
        <strain evidence="2">FGSC 1904</strain>
    </source>
</reference>
<keyword evidence="1" id="KW-0812">Transmembrane</keyword>
<evidence type="ECO:0000313" key="2">
    <source>
        <dbReference type="EMBL" id="KAK3402427.1"/>
    </source>
</evidence>
<accession>A0AAE0UFN7</accession>
<keyword evidence="1" id="KW-0472">Membrane</keyword>
<dbReference type="EMBL" id="JAUTDP010000001">
    <property type="protein sequence ID" value="KAK3402427.1"/>
    <property type="molecule type" value="Genomic_DNA"/>
</dbReference>
<evidence type="ECO:0000256" key="1">
    <source>
        <dbReference type="SAM" id="Phobius"/>
    </source>
</evidence>
<keyword evidence="1" id="KW-1133">Transmembrane helix</keyword>
<name>A0AAE0UFN7_SORBR</name>
<protein>
    <submittedName>
        <fullName evidence="2">Uncharacterized protein</fullName>
    </submittedName>
</protein>
<comment type="caution">
    <text evidence="2">The sequence shown here is derived from an EMBL/GenBank/DDBJ whole genome shotgun (WGS) entry which is preliminary data.</text>
</comment>
<reference evidence="2" key="2">
    <citation type="submission" date="2023-07" db="EMBL/GenBank/DDBJ databases">
        <authorList>
            <consortium name="Lawrence Berkeley National Laboratory"/>
            <person name="Haridas S."/>
            <person name="Hensen N."/>
            <person name="Bonometti L."/>
            <person name="Westerberg I."/>
            <person name="Brannstrom I.O."/>
            <person name="Guillou S."/>
            <person name="Cros-Aarteil S."/>
            <person name="Calhoun S."/>
            <person name="Kuo A."/>
            <person name="Mondo S."/>
            <person name="Pangilinan J."/>
            <person name="Riley R."/>
            <person name="LaButti K."/>
            <person name="Andreopoulos B."/>
            <person name="Lipzen A."/>
            <person name="Chen C."/>
            <person name="Yanf M."/>
            <person name="Daum C."/>
            <person name="Ng V."/>
            <person name="Clum A."/>
            <person name="Steindorff A."/>
            <person name="Ohm R."/>
            <person name="Martin F."/>
            <person name="Silar P."/>
            <person name="Natvig D."/>
            <person name="Lalanne C."/>
            <person name="Gautier V."/>
            <person name="Ament-velasquez S.L."/>
            <person name="Kruys A."/>
            <person name="Hutchinson M.I."/>
            <person name="Powell A.J."/>
            <person name="Barry K."/>
            <person name="Miller A.N."/>
            <person name="Grigoriev I.V."/>
            <person name="Debuchy R."/>
            <person name="Gladieux P."/>
            <person name="Thoren M.H."/>
            <person name="Johannesson H."/>
        </authorList>
    </citation>
    <scope>NUCLEOTIDE SEQUENCE</scope>
    <source>
        <strain evidence="2">FGSC 1904</strain>
    </source>
</reference>